<name>A0A1H2J491_9BACT</name>
<reference evidence="9" key="1">
    <citation type="submission" date="2016-10" db="EMBL/GenBank/DDBJ databases">
        <authorList>
            <person name="Varghese N."/>
            <person name="Submissions S."/>
        </authorList>
    </citation>
    <scope>NUCLEOTIDE SEQUENCE [LARGE SCALE GENOMIC DNA]</scope>
    <source>
        <strain evidence="9">DSM 3384</strain>
    </source>
</reference>
<dbReference type="Proteomes" id="UP000199608">
    <property type="component" value="Unassembled WGS sequence"/>
</dbReference>
<dbReference type="PANTHER" id="PTHR42859:SF10">
    <property type="entry name" value="DIMETHYLSULFOXIDE REDUCTASE CHAIN B"/>
    <property type="match status" value="1"/>
</dbReference>
<keyword evidence="2" id="KW-0004">4Fe-4S</keyword>
<dbReference type="PROSITE" id="PS51318">
    <property type="entry name" value="TAT"/>
    <property type="match status" value="1"/>
</dbReference>
<accession>A0A1H2J491</accession>
<evidence type="ECO:0000256" key="4">
    <source>
        <dbReference type="ARBA" id="ARBA00022982"/>
    </source>
</evidence>
<keyword evidence="4" id="KW-0249">Electron transport</keyword>
<dbReference type="PANTHER" id="PTHR42859">
    <property type="entry name" value="OXIDOREDUCTASE"/>
    <property type="match status" value="1"/>
</dbReference>
<evidence type="ECO:0000313" key="9">
    <source>
        <dbReference type="Proteomes" id="UP000199608"/>
    </source>
</evidence>
<organism evidence="8 9">
    <name type="scientific">Desulfobacula phenolica</name>
    <dbReference type="NCBI Taxonomy" id="90732"/>
    <lineage>
        <taxon>Bacteria</taxon>
        <taxon>Pseudomonadati</taxon>
        <taxon>Thermodesulfobacteriota</taxon>
        <taxon>Desulfobacteria</taxon>
        <taxon>Desulfobacterales</taxon>
        <taxon>Desulfobacteraceae</taxon>
        <taxon>Desulfobacula</taxon>
    </lineage>
</organism>
<keyword evidence="3" id="KW-0479">Metal-binding</keyword>
<proteinExistence type="predicted"/>
<dbReference type="InterPro" id="IPR050294">
    <property type="entry name" value="RnfB_subfamily"/>
</dbReference>
<keyword evidence="6" id="KW-0411">Iron-sulfur</keyword>
<feature type="domain" description="4Fe-4S ferredoxin-type" evidence="7">
    <location>
        <begin position="156"/>
        <end position="185"/>
    </location>
</feature>
<dbReference type="RefSeq" id="WP_014959514.1">
    <property type="nucleotide sequence ID" value="NZ_FNLL01000010.1"/>
</dbReference>
<feature type="domain" description="4Fe-4S ferredoxin-type" evidence="7">
    <location>
        <begin position="122"/>
        <end position="154"/>
    </location>
</feature>
<evidence type="ECO:0000256" key="3">
    <source>
        <dbReference type="ARBA" id="ARBA00022723"/>
    </source>
</evidence>
<dbReference type="AlphaFoldDB" id="A0A1H2J491"/>
<evidence type="ECO:0000259" key="7">
    <source>
        <dbReference type="PROSITE" id="PS51379"/>
    </source>
</evidence>
<evidence type="ECO:0000256" key="2">
    <source>
        <dbReference type="ARBA" id="ARBA00022485"/>
    </source>
</evidence>
<gene>
    <name evidence="8" type="ORF">SAMN04487931_110144</name>
</gene>
<dbReference type="InterPro" id="IPR006311">
    <property type="entry name" value="TAT_signal"/>
</dbReference>
<evidence type="ECO:0000256" key="1">
    <source>
        <dbReference type="ARBA" id="ARBA00022448"/>
    </source>
</evidence>
<protein>
    <submittedName>
        <fullName evidence="8">Fe-S-cluster-containing dehydrogenase component</fullName>
    </submittedName>
</protein>
<dbReference type="GO" id="GO:0051539">
    <property type="term" value="F:4 iron, 4 sulfur cluster binding"/>
    <property type="evidence" value="ECO:0007669"/>
    <property type="project" value="UniProtKB-KW"/>
</dbReference>
<keyword evidence="1" id="KW-0813">Transport</keyword>
<sequence>MKPKKISTKQFSRREFFRRAGKKTGGVLAGMALFQGITGSAYAYRSDGQGCELPKVKYELQFDPKKCAGCGYCEVACAQFHEGDAGATHRNRFTAKPLIKSMGISPISANAPGWTQPIAMATFADFSTNEFCRQCDSPECLDACPENAIYVDSKTGARVVDEEKCVGCGDCIEACQFEMMHLNPETEKAYKCDLCDGDPQCVTWCPTKAITFHKL</sequence>
<dbReference type="EMBL" id="FNLL01000010">
    <property type="protein sequence ID" value="SDU50966.1"/>
    <property type="molecule type" value="Genomic_DNA"/>
</dbReference>
<dbReference type="GO" id="GO:0046872">
    <property type="term" value="F:metal ion binding"/>
    <property type="evidence" value="ECO:0007669"/>
    <property type="project" value="UniProtKB-KW"/>
</dbReference>
<dbReference type="CDD" id="cd10550">
    <property type="entry name" value="DMSOR_beta_like"/>
    <property type="match status" value="1"/>
</dbReference>
<keyword evidence="5" id="KW-0408">Iron</keyword>
<dbReference type="Pfam" id="PF13247">
    <property type="entry name" value="Fer4_11"/>
    <property type="match status" value="1"/>
</dbReference>
<dbReference type="InterPro" id="IPR017896">
    <property type="entry name" value="4Fe4S_Fe-S-bd"/>
</dbReference>
<evidence type="ECO:0000313" key="8">
    <source>
        <dbReference type="EMBL" id="SDU50966.1"/>
    </source>
</evidence>
<dbReference type="SUPFAM" id="SSF54862">
    <property type="entry name" value="4Fe-4S ferredoxins"/>
    <property type="match status" value="1"/>
</dbReference>
<evidence type="ECO:0000256" key="6">
    <source>
        <dbReference type="ARBA" id="ARBA00023014"/>
    </source>
</evidence>
<keyword evidence="9" id="KW-1185">Reference proteome</keyword>
<dbReference type="Gene3D" id="3.30.70.20">
    <property type="match status" value="2"/>
</dbReference>
<feature type="domain" description="4Fe-4S ferredoxin-type" evidence="7">
    <location>
        <begin position="58"/>
        <end position="77"/>
    </location>
</feature>
<dbReference type="PROSITE" id="PS51379">
    <property type="entry name" value="4FE4S_FER_2"/>
    <property type="match status" value="3"/>
</dbReference>
<evidence type="ECO:0000256" key="5">
    <source>
        <dbReference type="ARBA" id="ARBA00023004"/>
    </source>
</evidence>